<name>A0AAW6U4J2_9BACT</name>
<proteinExistence type="predicted"/>
<evidence type="ECO:0000313" key="1">
    <source>
        <dbReference type="EMBL" id="MDI6450496.1"/>
    </source>
</evidence>
<dbReference type="RefSeq" id="WP_349245906.1">
    <property type="nucleotide sequence ID" value="NZ_JASCXX010000021.1"/>
</dbReference>
<comment type="caution">
    <text evidence="1">The sequence shown here is derived from an EMBL/GenBank/DDBJ whole genome shotgun (WGS) entry which is preliminary data.</text>
</comment>
<accession>A0AAW6U4J2</accession>
<dbReference type="EMBL" id="JASCXX010000021">
    <property type="protein sequence ID" value="MDI6450496.1"/>
    <property type="molecule type" value="Genomic_DNA"/>
</dbReference>
<reference evidence="1" key="1">
    <citation type="submission" date="2023-05" db="EMBL/GenBank/DDBJ databases">
        <title>Anaerotaeda fermentans gen. nov., sp. nov., a novel anaerobic planctomycete of the new family within the order Sedimentisphaerales isolated from Taman Peninsula, Russia.</title>
        <authorList>
            <person name="Khomyakova M.A."/>
            <person name="Merkel A.Y."/>
            <person name="Slobodkin A.I."/>
        </authorList>
    </citation>
    <scope>NUCLEOTIDE SEQUENCE</scope>
    <source>
        <strain evidence="1">M17dextr</strain>
    </source>
</reference>
<dbReference type="AlphaFoldDB" id="A0AAW6U4J2"/>
<evidence type="ECO:0000313" key="2">
    <source>
        <dbReference type="Proteomes" id="UP001431776"/>
    </source>
</evidence>
<dbReference type="Proteomes" id="UP001431776">
    <property type="component" value="Unassembled WGS sequence"/>
</dbReference>
<organism evidence="1 2">
    <name type="scientific">Anaerobaca lacustris</name>
    <dbReference type="NCBI Taxonomy" id="3044600"/>
    <lineage>
        <taxon>Bacteria</taxon>
        <taxon>Pseudomonadati</taxon>
        <taxon>Planctomycetota</taxon>
        <taxon>Phycisphaerae</taxon>
        <taxon>Sedimentisphaerales</taxon>
        <taxon>Anaerobacaceae</taxon>
        <taxon>Anaerobaca</taxon>
    </lineage>
</organism>
<keyword evidence="2" id="KW-1185">Reference proteome</keyword>
<gene>
    <name evidence="1" type="ORF">QJ522_15655</name>
</gene>
<protein>
    <submittedName>
        <fullName evidence="1">Uncharacterized protein</fullName>
    </submittedName>
</protein>
<sequence length="87" mass="9197">MATRTTDPATAALAAATANRAETATGMRSLLLDVHAFEAPGWVDEAVTLIITFKILDFMGLGVLALLTSIDVSQDAHIFCPLFTTVC</sequence>